<evidence type="ECO:0008006" key="3">
    <source>
        <dbReference type="Google" id="ProtNLM"/>
    </source>
</evidence>
<accession>A0ABQ4SRX9</accession>
<dbReference type="InterPro" id="IPR029044">
    <property type="entry name" value="Nucleotide-diphossugar_trans"/>
</dbReference>
<protein>
    <recommendedName>
        <fullName evidence="3">Nucleotide-diphospho-sugar transferase domain-containing protein</fullName>
    </recommendedName>
</protein>
<comment type="caution">
    <text evidence="1">The sequence shown here is derived from an EMBL/GenBank/DDBJ whole genome shotgun (WGS) entry which is preliminary data.</text>
</comment>
<reference evidence="1" key="2">
    <citation type="submission" date="2021-08" db="EMBL/GenBank/DDBJ databases">
        <authorList>
            <person name="Tani A."/>
            <person name="Ola A."/>
            <person name="Ogura Y."/>
            <person name="Katsura K."/>
            <person name="Hayashi T."/>
        </authorList>
    </citation>
    <scope>NUCLEOTIDE SEQUENCE</scope>
    <source>
        <strain evidence="1">DSM 17168</strain>
    </source>
</reference>
<dbReference type="RefSeq" id="WP_238242006.1">
    <property type="nucleotide sequence ID" value="NZ_BPQQ01000136.1"/>
</dbReference>
<keyword evidence="2" id="KW-1185">Reference proteome</keyword>
<name>A0ABQ4SRX9_9HYPH</name>
<evidence type="ECO:0000313" key="1">
    <source>
        <dbReference type="EMBL" id="GJE04583.1"/>
    </source>
</evidence>
<gene>
    <name evidence="1" type="ORF">GMJLKIPL_6547</name>
</gene>
<dbReference type="Gene3D" id="3.90.550.10">
    <property type="entry name" value="Spore Coat Polysaccharide Biosynthesis Protein SpsA, Chain A"/>
    <property type="match status" value="1"/>
</dbReference>
<evidence type="ECO:0000313" key="2">
    <source>
        <dbReference type="Proteomes" id="UP001055153"/>
    </source>
</evidence>
<dbReference type="Proteomes" id="UP001055153">
    <property type="component" value="Unassembled WGS sequence"/>
</dbReference>
<proteinExistence type="predicted"/>
<sequence>MKIVFIQTCDVQRYMRMQEITRKTIASYCERNNFMYHSVLGLIRGGQPWHAALNRIPIISGYINDKYDGWIVYLDADAYIADMSFDLESYLSDKSDYALIGAPSGAQPPRWWDINNGVFALNARHPVAIEMVYRWREKLDVVPDSILRSEDCWGAVIDDQAIMHEAIQETLGAEQSLLHDSDTFNWNANFIRQVIRANSDFESRIKILADAVDNVLQNNNNPNNKDNIRTTNHEIITAFYRVLLGREPDDHGLQNAIAKLDSGTSFEDELRACVTSDECRQALPRLWRSR</sequence>
<reference evidence="1" key="1">
    <citation type="journal article" date="2021" name="Front. Microbiol.">
        <title>Comprehensive Comparative Genomics and Phenotyping of Methylobacterium Species.</title>
        <authorList>
            <person name="Alessa O."/>
            <person name="Ogura Y."/>
            <person name="Fujitani Y."/>
            <person name="Takami H."/>
            <person name="Hayashi T."/>
            <person name="Sahin N."/>
            <person name="Tani A."/>
        </authorList>
    </citation>
    <scope>NUCLEOTIDE SEQUENCE</scope>
    <source>
        <strain evidence="1">DSM 17168</strain>
    </source>
</reference>
<dbReference type="EMBL" id="BPQQ01000136">
    <property type="protein sequence ID" value="GJE04583.1"/>
    <property type="molecule type" value="Genomic_DNA"/>
</dbReference>
<organism evidence="1 2">
    <name type="scientific">Methylobacterium isbiliense</name>
    <dbReference type="NCBI Taxonomy" id="315478"/>
    <lineage>
        <taxon>Bacteria</taxon>
        <taxon>Pseudomonadati</taxon>
        <taxon>Pseudomonadota</taxon>
        <taxon>Alphaproteobacteria</taxon>
        <taxon>Hyphomicrobiales</taxon>
        <taxon>Methylobacteriaceae</taxon>
        <taxon>Methylobacterium</taxon>
    </lineage>
</organism>